<dbReference type="Pfam" id="PF02472">
    <property type="entry name" value="ExbD"/>
    <property type="match status" value="1"/>
</dbReference>
<evidence type="ECO:0000256" key="6">
    <source>
        <dbReference type="ARBA" id="ARBA00022475"/>
    </source>
</evidence>
<evidence type="ECO:0000256" key="3">
    <source>
        <dbReference type="ARBA" id="ARBA00005811"/>
    </source>
</evidence>
<dbReference type="PANTHER" id="PTHR30558">
    <property type="entry name" value="EXBD MEMBRANE COMPONENT OF PMF-DRIVEN MACROMOLECULE IMPORT SYSTEM"/>
    <property type="match status" value="1"/>
</dbReference>
<dbReference type="AlphaFoldDB" id="A0A2N7WCE2"/>
<comment type="function">
    <text evidence="1">Involved in the TonB-dependent energy-dependent transport of various receptor-bound substrates.</text>
</comment>
<dbReference type="EMBL" id="PNYB01000003">
    <property type="protein sequence ID" value="PMS27073.1"/>
    <property type="molecule type" value="Genomic_DNA"/>
</dbReference>
<dbReference type="Gene3D" id="3.30.420.270">
    <property type="match status" value="1"/>
</dbReference>
<feature type="transmembrane region" description="Helical" evidence="13">
    <location>
        <begin position="20"/>
        <end position="39"/>
    </location>
</feature>
<evidence type="ECO:0000256" key="12">
    <source>
        <dbReference type="RuleBase" id="RU003879"/>
    </source>
</evidence>
<keyword evidence="6" id="KW-1003">Cell membrane</keyword>
<dbReference type="Proteomes" id="UP000235347">
    <property type="component" value="Unassembled WGS sequence"/>
</dbReference>
<keyword evidence="15" id="KW-1185">Reference proteome</keyword>
<comment type="subcellular location">
    <subcellularLocation>
        <location evidence="2">Cell inner membrane</location>
        <topology evidence="2">Single-pass type II membrane protein</topology>
    </subcellularLocation>
    <subcellularLocation>
        <location evidence="12">Cell membrane</location>
        <topology evidence="12">Single-pass type II membrane protein</topology>
    </subcellularLocation>
</comment>
<dbReference type="RefSeq" id="WP_102608646.1">
    <property type="nucleotide sequence ID" value="NZ_CADIKD010000016.1"/>
</dbReference>
<reference evidence="14 15" key="1">
    <citation type="submission" date="2018-01" db="EMBL/GenBank/DDBJ databases">
        <title>Whole genome analyses suggest that Burkholderia sensu lato contains two further novel genera in the rhizoxinica-symbiotica group Mycetohabitans gen. nov., and Trinickia gen. nov.: implications for the evolution of diazotrophy and nodulation in the Burkholderiaceae.</title>
        <authorList>
            <person name="Estrada-de los Santos P."/>
            <person name="Palmer M."/>
            <person name="Chavez-Ramirez B."/>
            <person name="Beukes C."/>
            <person name="Steenkamp E.T."/>
            <person name="Hirsch A.M."/>
            <person name="Manyaka P."/>
            <person name="Maluk M."/>
            <person name="Lafos M."/>
            <person name="Crook M."/>
            <person name="Gross E."/>
            <person name="Simon M.F."/>
            <person name="Bueno dos Reis Junior F."/>
            <person name="Poole P.S."/>
            <person name="Venter S.N."/>
            <person name="James E.K."/>
        </authorList>
    </citation>
    <scope>NUCLEOTIDE SEQUENCE [LARGE SCALE GENOMIC DNA]</scope>
    <source>
        <strain evidence="14 15">GP25-8</strain>
    </source>
</reference>
<keyword evidence="9 12" id="KW-0653">Protein transport</keyword>
<protein>
    <submittedName>
        <fullName evidence="14">Biopolymer transporter ExbD</fullName>
    </submittedName>
</protein>
<evidence type="ECO:0000256" key="5">
    <source>
        <dbReference type="ARBA" id="ARBA00022448"/>
    </source>
</evidence>
<sequence length="135" mass="14425">MAFSTQSDNDDVVSEINITPLVDVMLVLLVAFIVTAPLLNNAIRVNLPKTDAAASAPERPVTVSVDKDGGIFIDKRRIAREQSNAEFARLHAQHPEALVTLQGDEGTPYGNVAQVLAGLQRAGVTKLAVLTQPVQ</sequence>
<evidence type="ECO:0000256" key="4">
    <source>
        <dbReference type="ARBA" id="ARBA00011471"/>
    </source>
</evidence>
<comment type="subunit">
    <text evidence="4">The accessory proteins ExbB and ExbD seem to form a complex with TonB.</text>
</comment>
<dbReference type="InterPro" id="IPR003400">
    <property type="entry name" value="ExbD"/>
</dbReference>
<evidence type="ECO:0000256" key="8">
    <source>
        <dbReference type="ARBA" id="ARBA00022692"/>
    </source>
</evidence>
<dbReference type="GO" id="GO:0022857">
    <property type="term" value="F:transmembrane transporter activity"/>
    <property type="evidence" value="ECO:0007669"/>
    <property type="project" value="InterPro"/>
</dbReference>
<keyword evidence="7" id="KW-0997">Cell inner membrane</keyword>
<accession>A0A2N7WCE2</accession>
<proteinExistence type="inferred from homology"/>
<evidence type="ECO:0000256" key="2">
    <source>
        <dbReference type="ARBA" id="ARBA00004249"/>
    </source>
</evidence>
<keyword evidence="5 12" id="KW-0813">Transport</keyword>
<keyword evidence="10 13" id="KW-1133">Transmembrane helix</keyword>
<comment type="similarity">
    <text evidence="3 12">Belongs to the ExbD/TolR family.</text>
</comment>
<dbReference type="GO" id="GO:0005886">
    <property type="term" value="C:plasma membrane"/>
    <property type="evidence" value="ECO:0007669"/>
    <property type="project" value="UniProtKB-SubCell"/>
</dbReference>
<evidence type="ECO:0000256" key="10">
    <source>
        <dbReference type="ARBA" id="ARBA00022989"/>
    </source>
</evidence>
<dbReference type="PANTHER" id="PTHR30558:SF12">
    <property type="entry name" value="BIOPOLYMER TRANSPORT PROTEIN EXBD"/>
    <property type="match status" value="1"/>
</dbReference>
<evidence type="ECO:0000313" key="14">
    <source>
        <dbReference type="EMBL" id="PMS27073.1"/>
    </source>
</evidence>
<evidence type="ECO:0000256" key="9">
    <source>
        <dbReference type="ARBA" id="ARBA00022927"/>
    </source>
</evidence>
<comment type="caution">
    <text evidence="14">The sequence shown here is derived from an EMBL/GenBank/DDBJ whole genome shotgun (WGS) entry which is preliminary data.</text>
</comment>
<evidence type="ECO:0000256" key="13">
    <source>
        <dbReference type="SAM" id="Phobius"/>
    </source>
</evidence>
<evidence type="ECO:0000256" key="7">
    <source>
        <dbReference type="ARBA" id="ARBA00022519"/>
    </source>
</evidence>
<keyword evidence="8 12" id="KW-0812">Transmembrane</keyword>
<evidence type="ECO:0000256" key="11">
    <source>
        <dbReference type="ARBA" id="ARBA00023136"/>
    </source>
</evidence>
<gene>
    <name evidence="14" type="ORF">C0Z19_04750</name>
</gene>
<keyword evidence="11 13" id="KW-0472">Membrane</keyword>
<evidence type="ECO:0000256" key="1">
    <source>
        <dbReference type="ARBA" id="ARBA00003540"/>
    </source>
</evidence>
<dbReference type="GO" id="GO:0015031">
    <property type="term" value="P:protein transport"/>
    <property type="evidence" value="ECO:0007669"/>
    <property type="project" value="UniProtKB-KW"/>
</dbReference>
<name>A0A2N7WCE2_9BURK</name>
<organism evidence="14 15">
    <name type="scientific">Trinickia soli</name>
    <dbReference type="NCBI Taxonomy" id="380675"/>
    <lineage>
        <taxon>Bacteria</taxon>
        <taxon>Pseudomonadati</taxon>
        <taxon>Pseudomonadota</taxon>
        <taxon>Betaproteobacteria</taxon>
        <taxon>Burkholderiales</taxon>
        <taxon>Burkholderiaceae</taxon>
        <taxon>Trinickia</taxon>
    </lineage>
</organism>
<evidence type="ECO:0000313" key="15">
    <source>
        <dbReference type="Proteomes" id="UP000235347"/>
    </source>
</evidence>